<dbReference type="Proteomes" id="UP000693946">
    <property type="component" value="Linkage Group LG2"/>
</dbReference>
<dbReference type="AlphaFoldDB" id="A0AAV6RBM4"/>
<organism evidence="1 2">
    <name type="scientific">Solea senegalensis</name>
    <name type="common">Senegalese sole</name>
    <dbReference type="NCBI Taxonomy" id="28829"/>
    <lineage>
        <taxon>Eukaryota</taxon>
        <taxon>Metazoa</taxon>
        <taxon>Chordata</taxon>
        <taxon>Craniata</taxon>
        <taxon>Vertebrata</taxon>
        <taxon>Euteleostomi</taxon>
        <taxon>Actinopterygii</taxon>
        <taxon>Neopterygii</taxon>
        <taxon>Teleostei</taxon>
        <taxon>Neoteleostei</taxon>
        <taxon>Acanthomorphata</taxon>
        <taxon>Carangaria</taxon>
        <taxon>Pleuronectiformes</taxon>
        <taxon>Pleuronectoidei</taxon>
        <taxon>Soleidae</taxon>
        <taxon>Solea</taxon>
    </lineage>
</organism>
<reference evidence="1 2" key="1">
    <citation type="journal article" date="2021" name="Sci. Rep.">
        <title>Chromosome anchoring in Senegalese sole (Solea senegalensis) reveals sex-associated markers and genome rearrangements in flatfish.</title>
        <authorList>
            <person name="Guerrero-Cozar I."/>
            <person name="Gomez-Garrido J."/>
            <person name="Berbel C."/>
            <person name="Martinez-Blanch J.F."/>
            <person name="Alioto T."/>
            <person name="Claros M.G."/>
            <person name="Gagnaire P.A."/>
            <person name="Manchado M."/>
        </authorList>
    </citation>
    <scope>NUCLEOTIDE SEQUENCE [LARGE SCALE GENOMIC DNA]</scope>
    <source>
        <strain evidence="1">Sse05_10M</strain>
    </source>
</reference>
<dbReference type="PANTHER" id="PTHR47331:SF5">
    <property type="entry name" value="RIBONUCLEASE H"/>
    <property type="match status" value="1"/>
</dbReference>
<gene>
    <name evidence="1" type="ORF">JOB18_009345</name>
</gene>
<name>A0AAV6RBM4_SOLSE</name>
<dbReference type="EMBL" id="JAGKHQ010000012">
    <property type="protein sequence ID" value="KAG7501900.1"/>
    <property type="molecule type" value="Genomic_DNA"/>
</dbReference>
<sequence length="502" mass="56340">MNRVIQREVQRKSLAYSPRNLKQHMNGTSLYRLTQELSSVATSSGDSAPLTCNAASTYPYTSSSTSQFKAVCIPPNPRFICPPVYRNSPQSEFLATGGSCTANQETELYKFHILLDHLRLPSGRHIALSYAHDPQPFTKALAALERQYGQPHQLALTEIQTLLNLPKLARGDAEGFQNFAVRVRSLVGMLQSLKSREGDAELACASHVQRLLSKLPVELVSNFARHTRSASSNTHYNLVDFSAWLEGESECQAVVAQAFKSVVPKFKGEMQVKNSNPHRLPFFTVLNGGHHEDKRHQDISHNPKRGATKYLGLEGEPETLELRTVRQQTETLEGRTVNLKLSAASSPERKFSIDRAFTADTIMFVEQSYPIEKLKQRYQHLRDLPLTSFSKVQPHILIGSDNPFLITPMERIQYGPRGAPAAVRTRLGWALQGPTSLERKLEKNPKLADIYNNEINKLKETGYVAELDAGQITGSQESWYIPHHLVHHCLVYYCVSANIELL</sequence>
<dbReference type="PANTHER" id="PTHR47331">
    <property type="entry name" value="PHD-TYPE DOMAIN-CONTAINING PROTEIN"/>
    <property type="match status" value="1"/>
</dbReference>
<evidence type="ECO:0000313" key="1">
    <source>
        <dbReference type="EMBL" id="KAG7501900.1"/>
    </source>
</evidence>
<protein>
    <submittedName>
        <fullName evidence="1">Uncharacterized protein</fullName>
    </submittedName>
</protein>
<accession>A0AAV6RBM4</accession>
<proteinExistence type="predicted"/>
<comment type="caution">
    <text evidence="1">The sequence shown here is derived from an EMBL/GenBank/DDBJ whole genome shotgun (WGS) entry which is preliminary data.</text>
</comment>
<evidence type="ECO:0000313" key="2">
    <source>
        <dbReference type="Proteomes" id="UP000693946"/>
    </source>
</evidence>
<keyword evidence="2" id="KW-1185">Reference proteome</keyword>